<feature type="region of interest" description="Disordered" evidence="1">
    <location>
        <begin position="1"/>
        <end position="63"/>
    </location>
</feature>
<evidence type="ECO:0000256" key="1">
    <source>
        <dbReference type="SAM" id="MobiDB-lite"/>
    </source>
</evidence>
<dbReference type="EnsemblMetazoa" id="AATE013549-RA">
    <property type="protein sequence ID" value="AATE013549-PA.1"/>
    <property type="gene ID" value="AATE013549"/>
</dbReference>
<feature type="compositionally biased region" description="Polar residues" evidence="1">
    <location>
        <begin position="20"/>
        <end position="33"/>
    </location>
</feature>
<reference evidence="2" key="1">
    <citation type="submission" date="2022-08" db="UniProtKB">
        <authorList>
            <consortium name="EnsemblMetazoa"/>
        </authorList>
    </citation>
    <scope>IDENTIFICATION</scope>
    <source>
        <strain evidence="2">EBRO</strain>
    </source>
</reference>
<dbReference type="AlphaFoldDB" id="A0A182J8T5"/>
<dbReference type="STRING" id="41427.A0A182J8T5"/>
<accession>A0A182J8T5</accession>
<protein>
    <submittedName>
        <fullName evidence="2">Uncharacterized protein</fullName>
    </submittedName>
</protein>
<evidence type="ECO:0000313" key="2">
    <source>
        <dbReference type="EnsemblMetazoa" id="AATE013549-PA.1"/>
    </source>
</evidence>
<dbReference type="VEuPathDB" id="VectorBase:AATE013549"/>
<name>A0A182J8T5_ANOAO</name>
<sequence length="297" mass="32615">MMMPRSPAGSGSNRDGESVGQDSATGNRENAPSLNAPKRQIAGYDHEGGGRRARQPPGKEKGALCHRIGSLECPPDRTPAYAQLYYYVAQEEQQGAFDVRVNIRTNLFSQVELDSGIVAKIARILAEHHPLATSFQYAYERLHDPAYPRSTNVATIGQPQMKWRASLSFHQESQQRTSGSDGVGMVHLVQAFEQNQMSDGVQCPLLHPTVLPSGVVGPTSGQTRRCIFPSAPKTALKVSEVPYNESDSSQTRLAANIFTTKSLNVLHARRRELLVPLATNQPGTIQIFKRQITENLI</sequence>
<proteinExistence type="predicted"/>
<organism evidence="2">
    <name type="scientific">Anopheles atroparvus</name>
    <name type="common">European mosquito</name>
    <dbReference type="NCBI Taxonomy" id="41427"/>
    <lineage>
        <taxon>Eukaryota</taxon>
        <taxon>Metazoa</taxon>
        <taxon>Ecdysozoa</taxon>
        <taxon>Arthropoda</taxon>
        <taxon>Hexapoda</taxon>
        <taxon>Insecta</taxon>
        <taxon>Pterygota</taxon>
        <taxon>Neoptera</taxon>
        <taxon>Endopterygota</taxon>
        <taxon>Diptera</taxon>
        <taxon>Nematocera</taxon>
        <taxon>Culicoidea</taxon>
        <taxon>Culicidae</taxon>
        <taxon>Anophelinae</taxon>
        <taxon>Anopheles</taxon>
    </lineage>
</organism>